<evidence type="ECO:0000313" key="2">
    <source>
        <dbReference type="EMBL" id="KAF6309990.1"/>
    </source>
</evidence>
<dbReference type="EMBL" id="JACAGB010000021">
    <property type="protein sequence ID" value="KAF6309990.1"/>
    <property type="molecule type" value="Genomic_DNA"/>
</dbReference>
<dbReference type="InterPro" id="IPR001909">
    <property type="entry name" value="KRAB"/>
</dbReference>
<gene>
    <name evidence="2" type="ORF">mPipKuh1_019444</name>
</gene>
<dbReference type="PANTHER" id="PTHR23232:SF163">
    <property type="entry name" value="ZINC FINGER PROTEIN 589"/>
    <property type="match status" value="1"/>
</dbReference>
<reference evidence="2 3" key="1">
    <citation type="journal article" date="2020" name="Nature">
        <title>Six reference-quality genomes reveal evolution of bat adaptations.</title>
        <authorList>
            <person name="Jebb D."/>
            <person name="Huang Z."/>
            <person name="Pippel M."/>
            <person name="Hughes G.M."/>
            <person name="Lavrichenko K."/>
            <person name="Devanna P."/>
            <person name="Winkler S."/>
            <person name="Jermiin L.S."/>
            <person name="Skirmuntt E.C."/>
            <person name="Katzourakis A."/>
            <person name="Burkitt-Gray L."/>
            <person name="Ray D.A."/>
            <person name="Sullivan K.A.M."/>
            <person name="Roscito J.G."/>
            <person name="Kirilenko B.M."/>
            <person name="Davalos L.M."/>
            <person name="Corthals A.P."/>
            <person name="Power M.L."/>
            <person name="Jones G."/>
            <person name="Ransome R.D."/>
            <person name="Dechmann D.K.N."/>
            <person name="Locatelli A.G."/>
            <person name="Puechmaille S.J."/>
            <person name="Fedrigo O."/>
            <person name="Jarvis E.D."/>
            <person name="Hiller M."/>
            <person name="Vernes S.C."/>
            <person name="Myers E.W."/>
            <person name="Teeling E.C."/>
        </authorList>
    </citation>
    <scope>NUCLEOTIDE SEQUENCE [LARGE SCALE GENOMIC DNA]</scope>
    <source>
        <strain evidence="2">MPipKuh1</strain>
        <tissue evidence="2">Flight muscle</tissue>
    </source>
</reference>
<dbReference type="Proteomes" id="UP000558488">
    <property type="component" value="Unassembled WGS sequence"/>
</dbReference>
<dbReference type="InterPro" id="IPR036051">
    <property type="entry name" value="KRAB_dom_sf"/>
</dbReference>
<dbReference type="AlphaFoldDB" id="A0A7J7UAS2"/>
<dbReference type="PROSITE" id="PS50805">
    <property type="entry name" value="KRAB"/>
    <property type="match status" value="1"/>
</dbReference>
<dbReference type="SUPFAM" id="SSF109640">
    <property type="entry name" value="KRAB domain (Kruppel-associated box)"/>
    <property type="match status" value="1"/>
</dbReference>
<keyword evidence="3" id="KW-1185">Reference proteome</keyword>
<evidence type="ECO:0000313" key="3">
    <source>
        <dbReference type="Proteomes" id="UP000558488"/>
    </source>
</evidence>
<name>A0A7J7UAS2_PIPKU</name>
<feature type="domain" description="KRAB" evidence="1">
    <location>
        <begin position="13"/>
        <end position="92"/>
    </location>
</feature>
<protein>
    <submittedName>
        <fullName evidence="2">Zinc finger protein 879</fullName>
    </submittedName>
</protein>
<accession>A0A7J7UAS2</accession>
<dbReference type="Pfam" id="PF01352">
    <property type="entry name" value="KRAB"/>
    <property type="match status" value="1"/>
</dbReference>
<dbReference type="InterPro" id="IPR050169">
    <property type="entry name" value="Krueppel_C2H2_ZnF"/>
</dbReference>
<dbReference type="PANTHER" id="PTHR23232">
    <property type="entry name" value="KRAB DOMAIN C2H2 ZINC FINGER"/>
    <property type="match status" value="1"/>
</dbReference>
<dbReference type="CDD" id="cd07765">
    <property type="entry name" value="KRAB_A-box"/>
    <property type="match status" value="1"/>
</dbReference>
<proteinExistence type="predicted"/>
<comment type="caution">
    <text evidence="2">The sequence shown here is derived from an EMBL/GenBank/DDBJ whole genome shotgun (WGS) entry which is preliminary data.</text>
</comment>
<dbReference type="SMART" id="SM00349">
    <property type="entry name" value="KRAB"/>
    <property type="match status" value="1"/>
</dbReference>
<organism evidence="2 3">
    <name type="scientific">Pipistrellus kuhlii</name>
    <name type="common">Kuhl's pipistrelle</name>
    <dbReference type="NCBI Taxonomy" id="59472"/>
    <lineage>
        <taxon>Eukaryota</taxon>
        <taxon>Metazoa</taxon>
        <taxon>Chordata</taxon>
        <taxon>Craniata</taxon>
        <taxon>Vertebrata</taxon>
        <taxon>Euteleostomi</taxon>
        <taxon>Mammalia</taxon>
        <taxon>Eutheria</taxon>
        <taxon>Laurasiatheria</taxon>
        <taxon>Chiroptera</taxon>
        <taxon>Yangochiroptera</taxon>
        <taxon>Vespertilionidae</taxon>
        <taxon>Pipistrellus</taxon>
    </lineage>
</organism>
<sequence length="111" mass="13059">MAPVLLPAQDQSVTFRDVAVSFSRDEWLCLDSTQRTLYREVMMENFNIPISLGWESLFETTVSKEEYQEVMNKLIGDDTFDFKLGKTYITEKKLEKRRAKRTNLLRMSQLP</sequence>
<dbReference type="GO" id="GO:0006355">
    <property type="term" value="P:regulation of DNA-templated transcription"/>
    <property type="evidence" value="ECO:0007669"/>
    <property type="project" value="InterPro"/>
</dbReference>
<evidence type="ECO:0000259" key="1">
    <source>
        <dbReference type="PROSITE" id="PS50805"/>
    </source>
</evidence>
<dbReference type="Gene3D" id="6.10.140.140">
    <property type="match status" value="1"/>
</dbReference>